<dbReference type="Proteomes" id="UP000011976">
    <property type="component" value="Unassembled WGS sequence"/>
</dbReference>
<sequence length="98" mass="11044">MENIVLRRLQHVLATTWKPSRRYVTVPGISTVPVVGDILEAGRRETKDKNHVAILWVDVASAFNQGDHNRLHQVFIGLGLKSFGTSCLDRVVAWSQEH</sequence>
<protein>
    <submittedName>
        <fullName evidence="1">DNA polymerase delta, regulatory subunit 55</fullName>
    </submittedName>
</protein>
<evidence type="ECO:0000313" key="1">
    <source>
        <dbReference type="EMBL" id="GAC74887.1"/>
    </source>
</evidence>
<dbReference type="AlphaFoldDB" id="M9MG42"/>
<dbReference type="OrthoDB" id="412006at2759"/>
<dbReference type="EMBL" id="DF196779">
    <property type="protein sequence ID" value="GAC74887.1"/>
    <property type="molecule type" value="Genomic_DNA"/>
</dbReference>
<evidence type="ECO:0000313" key="2">
    <source>
        <dbReference type="Proteomes" id="UP000011976"/>
    </source>
</evidence>
<gene>
    <name evidence="1" type="ORF">PANT_13d00045</name>
</gene>
<reference evidence="2" key="1">
    <citation type="journal article" date="2013" name="Genome Announc.">
        <title>Genome sequence of the basidiomycetous yeast Pseudozyma antarctica T-34, a producer of the glycolipid biosurfactants mannosylerythritol lipids.</title>
        <authorList>
            <person name="Morita T."/>
            <person name="Koike H."/>
            <person name="Koyama Y."/>
            <person name="Hagiwara H."/>
            <person name="Ito E."/>
            <person name="Fukuoka T."/>
            <person name="Imura T."/>
            <person name="Machida M."/>
            <person name="Kitamoto D."/>
        </authorList>
    </citation>
    <scope>NUCLEOTIDE SEQUENCE [LARGE SCALE GENOMIC DNA]</scope>
    <source>
        <strain evidence="2">T-34</strain>
    </source>
</reference>
<proteinExistence type="predicted"/>
<organism evidence="1 2">
    <name type="scientific">Pseudozyma antarctica (strain T-34)</name>
    <name type="common">Yeast</name>
    <name type="synonym">Candida antarctica</name>
    <dbReference type="NCBI Taxonomy" id="1151754"/>
    <lineage>
        <taxon>Eukaryota</taxon>
        <taxon>Fungi</taxon>
        <taxon>Dikarya</taxon>
        <taxon>Basidiomycota</taxon>
        <taxon>Ustilaginomycotina</taxon>
        <taxon>Ustilaginomycetes</taxon>
        <taxon>Ustilaginales</taxon>
        <taxon>Ustilaginaceae</taxon>
        <taxon>Moesziomyces</taxon>
    </lineage>
</organism>
<name>M9MG42_PSEA3</name>
<accession>M9MG42</accession>